<gene>
    <name evidence="1" type="ORF">KUA55_10325</name>
</gene>
<dbReference type="Proteomes" id="UP000774130">
    <property type="component" value="Unassembled WGS sequence"/>
</dbReference>
<proteinExistence type="predicted"/>
<comment type="caution">
    <text evidence="1">The sequence shown here is derived from an EMBL/GenBank/DDBJ whole genome shotgun (WGS) entry which is preliminary data.</text>
</comment>
<accession>A0ABS6TDV0</accession>
<dbReference type="RefSeq" id="WP_218326111.1">
    <property type="nucleotide sequence ID" value="NZ_JAHUZB010000003.1"/>
</dbReference>
<name>A0ABS6TDV0_9ENTE</name>
<reference evidence="1 2" key="1">
    <citation type="submission" date="2021-06" db="EMBL/GenBank/DDBJ databases">
        <title>Enterococcus alishanensis sp. nov., a novel lactic acid bacterium isolated from fresh coffee beans.</title>
        <authorList>
            <person name="Chen Y.-S."/>
        </authorList>
    </citation>
    <scope>NUCLEOTIDE SEQUENCE [LARGE SCALE GENOMIC DNA]</scope>
    <source>
        <strain evidence="1 2">ALS3</strain>
    </source>
</reference>
<keyword evidence="2" id="KW-1185">Reference proteome</keyword>
<protein>
    <submittedName>
        <fullName evidence="1">Uncharacterized protein</fullName>
    </submittedName>
</protein>
<evidence type="ECO:0000313" key="1">
    <source>
        <dbReference type="EMBL" id="MBV7391078.1"/>
    </source>
</evidence>
<evidence type="ECO:0000313" key="2">
    <source>
        <dbReference type="Proteomes" id="UP000774130"/>
    </source>
</evidence>
<sequence length="81" mass="9481">MKLTRKELELEFRNFCSLVGWCIFKVVPNVKNKKQLQSVVFDPDGNKIDLIITESGRYVQLLGDKKYEEINQKKMIDDCKA</sequence>
<organism evidence="1 2">
    <name type="scientific">Enterococcus alishanensis</name>
    <dbReference type="NCBI Taxonomy" id="1303817"/>
    <lineage>
        <taxon>Bacteria</taxon>
        <taxon>Bacillati</taxon>
        <taxon>Bacillota</taxon>
        <taxon>Bacilli</taxon>
        <taxon>Lactobacillales</taxon>
        <taxon>Enterococcaceae</taxon>
        <taxon>Enterococcus</taxon>
    </lineage>
</organism>
<dbReference type="EMBL" id="JAHUZB010000003">
    <property type="protein sequence ID" value="MBV7391078.1"/>
    <property type="molecule type" value="Genomic_DNA"/>
</dbReference>